<keyword evidence="2" id="KW-1185">Reference proteome</keyword>
<comment type="caution">
    <text evidence="1">The sequence shown here is derived from an EMBL/GenBank/DDBJ whole genome shotgun (WGS) entry which is preliminary data.</text>
</comment>
<accession>A0A7J7JCV3</accession>
<organism evidence="1 2">
    <name type="scientific">Bugula neritina</name>
    <name type="common">Brown bryozoan</name>
    <name type="synonym">Sertularia neritina</name>
    <dbReference type="NCBI Taxonomy" id="10212"/>
    <lineage>
        <taxon>Eukaryota</taxon>
        <taxon>Metazoa</taxon>
        <taxon>Spiralia</taxon>
        <taxon>Lophotrochozoa</taxon>
        <taxon>Bryozoa</taxon>
        <taxon>Gymnolaemata</taxon>
        <taxon>Cheilostomatida</taxon>
        <taxon>Flustrina</taxon>
        <taxon>Buguloidea</taxon>
        <taxon>Bugulidae</taxon>
        <taxon>Bugula</taxon>
    </lineage>
</organism>
<dbReference type="InterPro" id="IPR032675">
    <property type="entry name" value="LRR_dom_sf"/>
</dbReference>
<protein>
    <submittedName>
        <fullName evidence="1">Uncharacterized protein</fullName>
    </submittedName>
</protein>
<gene>
    <name evidence="1" type="ORF">EB796_017679</name>
</gene>
<dbReference type="Gene3D" id="3.80.10.10">
    <property type="entry name" value="Ribonuclease Inhibitor"/>
    <property type="match status" value="1"/>
</dbReference>
<reference evidence="1" key="1">
    <citation type="submission" date="2020-06" db="EMBL/GenBank/DDBJ databases">
        <title>Draft genome of Bugula neritina, a colonial animal packing powerful symbionts and potential medicines.</title>
        <authorList>
            <person name="Rayko M."/>
        </authorList>
    </citation>
    <scope>NUCLEOTIDE SEQUENCE [LARGE SCALE GENOMIC DNA]</scope>
    <source>
        <strain evidence="1">Kwan_BN1</strain>
    </source>
</reference>
<dbReference type="AlphaFoldDB" id="A0A7J7JCV3"/>
<dbReference type="Proteomes" id="UP000593567">
    <property type="component" value="Unassembled WGS sequence"/>
</dbReference>
<evidence type="ECO:0000313" key="1">
    <source>
        <dbReference type="EMBL" id="KAF6024020.1"/>
    </source>
</evidence>
<dbReference type="SUPFAM" id="SSF52047">
    <property type="entry name" value="RNI-like"/>
    <property type="match status" value="1"/>
</dbReference>
<evidence type="ECO:0000313" key="2">
    <source>
        <dbReference type="Proteomes" id="UP000593567"/>
    </source>
</evidence>
<dbReference type="EMBL" id="VXIV02002632">
    <property type="protein sequence ID" value="KAF6024020.1"/>
    <property type="molecule type" value="Genomic_DNA"/>
</dbReference>
<proteinExistence type="predicted"/>
<sequence length="232" mass="25569">MNSVQAVNTMAPANENIFYSSYCILPSSAIPHLTSLLQRTKVKQLRLPRFGFHPPEPLLKAIFDLNSLYVLSLDTVLAGAAQEEGSSWLSPQHLKRILNLPNLTSLHLAGGISSDDEFSLDSIATSPSLAHLSLQQFSAPHILKIVEVMAFTNPDALRRLDLKVAASQSGMMSEDEKTVDTELTGVLKRCTKVEELKLSYSRLDVDSCEAEYLKDTLSMTFPQTAVSVNLYD</sequence>
<name>A0A7J7JCV3_BUGNE</name>